<organism evidence="13 14">
    <name type="scientific">Mesorhabditis spiculigera</name>
    <dbReference type="NCBI Taxonomy" id="96644"/>
    <lineage>
        <taxon>Eukaryota</taxon>
        <taxon>Metazoa</taxon>
        <taxon>Ecdysozoa</taxon>
        <taxon>Nematoda</taxon>
        <taxon>Chromadorea</taxon>
        <taxon>Rhabditida</taxon>
        <taxon>Rhabditina</taxon>
        <taxon>Rhabditomorpha</taxon>
        <taxon>Rhabditoidea</taxon>
        <taxon>Rhabditidae</taxon>
        <taxon>Mesorhabditinae</taxon>
        <taxon>Mesorhabditis</taxon>
    </lineage>
</organism>
<dbReference type="Pfam" id="PF13639">
    <property type="entry name" value="zf-RING_2"/>
    <property type="match status" value="1"/>
</dbReference>
<feature type="domain" description="RING-type" evidence="12">
    <location>
        <begin position="244"/>
        <end position="286"/>
    </location>
</feature>
<evidence type="ECO:0000256" key="8">
    <source>
        <dbReference type="PROSITE-ProRule" id="PRU00175"/>
    </source>
</evidence>
<dbReference type="SMART" id="SM00184">
    <property type="entry name" value="RING"/>
    <property type="match status" value="1"/>
</dbReference>
<dbReference type="InterPro" id="IPR051834">
    <property type="entry name" value="RING_finger_E3_ligase"/>
</dbReference>
<feature type="compositionally biased region" description="Basic and acidic residues" evidence="9">
    <location>
        <begin position="312"/>
        <end position="330"/>
    </location>
</feature>
<dbReference type="SUPFAM" id="SSF57850">
    <property type="entry name" value="RING/U-box"/>
    <property type="match status" value="1"/>
</dbReference>
<dbReference type="GO" id="GO:0016020">
    <property type="term" value="C:membrane"/>
    <property type="evidence" value="ECO:0007669"/>
    <property type="project" value="UniProtKB-SubCell"/>
</dbReference>
<protein>
    <recommendedName>
        <fullName evidence="12">RING-type domain-containing protein</fullName>
    </recommendedName>
</protein>
<dbReference type="InterPro" id="IPR013083">
    <property type="entry name" value="Znf_RING/FYVE/PHD"/>
</dbReference>
<dbReference type="Proteomes" id="UP001177023">
    <property type="component" value="Unassembled WGS sequence"/>
</dbReference>
<dbReference type="EMBL" id="CATQJA010002618">
    <property type="protein sequence ID" value="CAJ0573414.1"/>
    <property type="molecule type" value="Genomic_DNA"/>
</dbReference>
<keyword evidence="4 8" id="KW-0863">Zinc-finger</keyword>
<dbReference type="GO" id="GO:0008270">
    <property type="term" value="F:zinc ion binding"/>
    <property type="evidence" value="ECO:0007669"/>
    <property type="project" value="UniProtKB-KW"/>
</dbReference>
<evidence type="ECO:0000256" key="11">
    <source>
        <dbReference type="SAM" id="SignalP"/>
    </source>
</evidence>
<feature type="chain" id="PRO_5041471291" description="RING-type domain-containing protein" evidence="11">
    <location>
        <begin position="21"/>
        <end position="472"/>
    </location>
</feature>
<evidence type="ECO:0000256" key="7">
    <source>
        <dbReference type="ARBA" id="ARBA00023136"/>
    </source>
</evidence>
<keyword evidence="5" id="KW-0862">Zinc</keyword>
<evidence type="ECO:0000256" key="3">
    <source>
        <dbReference type="ARBA" id="ARBA00022723"/>
    </source>
</evidence>
<dbReference type="PROSITE" id="PS50089">
    <property type="entry name" value="ZF_RING_2"/>
    <property type="match status" value="1"/>
</dbReference>
<feature type="transmembrane region" description="Helical" evidence="10">
    <location>
        <begin position="182"/>
        <end position="205"/>
    </location>
</feature>
<evidence type="ECO:0000256" key="2">
    <source>
        <dbReference type="ARBA" id="ARBA00022692"/>
    </source>
</evidence>
<evidence type="ECO:0000256" key="9">
    <source>
        <dbReference type="SAM" id="MobiDB-lite"/>
    </source>
</evidence>
<evidence type="ECO:0000256" key="6">
    <source>
        <dbReference type="ARBA" id="ARBA00022989"/>
    </source>
</evidence>
<feature type="compositionally biased region" description="Pro residues" evidence="9">
    <location>
        <begin position="463"/>
        <end position="472"/>
    </location>
</feature>
<keyword evidence="6 10" id="KW-1133">Transmembrane helix</keyword>
<evidence type="ECO:0000259" key="12">
    <source>
        <dbReference type="PROSITE" id="PS50089"/>
    </source>
</evidence>
<reference evidence="13" key="1">
    <citation type="submission" date="2023-06" db="EMBL/GenBank/DDBJ databases">
        <authorList>
            <person name="Delattre M."/>
        </authorList>
    </citation>
    <scope>NUCLEOTIDE SEQUENCE</scope>
    <source>
        <strain evidence="13">AF72</strain>
    </source>
</reference>
<dbReference type="AlphaFoldDB" id="A0AA36CQI9"/>
<keyword evidence="14" id="KW-1185">Reference proteome</keyword>
<evidence type="ECO:0000256" key="10">
    <source>
        <dbReference type="SAM" id="Phobius"/>
    </source>
</evidence>
<comment type="caution">
    <text evidence="13">The sequence shown here is derived from an EMBL/GenBank/DDBJ whole genome shotgun (WGS) entry which is preliminary data.</text>
</comment>
<dbReference type="Pfam" id="PF02225">
    <property type="entry name" value="PA"/>
    <property type="match status" value="1"/>
</dbReference>
<keyword evidence="3" id="KW-0479">Metal-binding</keyword>
<name>A0AA36CQI9_9BILA</name>
<proteinExistence type="predicted"/>
<feature type="region of interest" description="Disordered" evidence="9">
    <location>
        <begin position="289"/>
        <end position="387"/>
    </location>
</feature>
<evidence type="ECO:0000313" key="13">
    <source>
        <dbReference type="EMBL" id="CAJ0573414.1"/>
    </source>
</evidence>
<evidence type="ECO:0000256" key="1">
    <source>
        <dbReference type="ARBA" id="ARBA00004370"/>
    </source>
</evidence>
<gene>
    <name evidence="13" type="ORF">MSPICULIGERA_LOCUS11773</name>
</gene>
<feature type="non-terminal residue" evidence="13">
    <location>
        <position position="1"/>
    </location>
</feature>
<keyword evidence="11" id="KW-0732">Signal</keyword>
<dbReference type="GO" id="GO:0005634">
    <property type="term" value="C:nucleus"/>
    <property type="evidence" value="ECO:0007669"/>
    <property type="project" value="TreeGrafter"/>
</dbReference>
<dbReference type="InterPro" id="IPR001841">
    <property type="entry name" value="Znf_RING"/>
</dbReference>
<comment type="subcellular location">
    <subcellularLocation>
        <location evidence="1">Membrane</location>
    </subcellularLocation>
</comment>
<feature type="region of interest" description="Disordered" evidence="9">
    <location>
        <begin position="443"/>
        <end position="472"/>
    </location>
</feature>
<keyword evidence="7 10" id="KW-0472">Membrane</keyword>
<accession>A0AA36CQI9</accession>
<dbReference type="InterPro" id="IPR003137">
    <property type="entry name" value="PA_domain"/>
</dbReference>
<dbReference type="GO" id="GO:0006511">
    <property type="term" value="P:ubiquitin-dependent protein catabolic process"/>
    <property type="evidence" value="ECO:0007669"/>
    <property type="project" value="TreeGrafter"/>
</dbReference>
<evidence type="ECO:0000256" key="5">
    <source>
        <dbReference type="ARBA" id="ARBA00022833"/>
    </source>
</evidence>
<dbReference type="Gene3D" id="3.30.40.10">
    <property type="entry name" value="Zinc/RING finger domain, C3HC4 (zinc finger)"/>
    <property type="match status" value="1"/>
</dbReference>
<evidence type="ECO:0000313" key="14">
    <source>
        <dbReference type="Proteomes" id="UP001177023"/>
    </source>
</evidence>
<dbReference type="Gene3D" id="3.50.30.30">
    <property type="match status" value="1"/>
</dbReference>
<dbReference type="PANTHER" id="PTHR45931:SF20">
    <property type="entry name" value="RING-TYPE E3 UBIQUITIN TRANSFERASE"/>
    <property type="match status" value="1"/>
</dbReference>
<feature type="compositionally biased region" description="Basic and acidic residues" evidence="9">
    <location>
        <begin position="443"/>
        <end position="459"/>
    </location>
</feature>
<keyword evidence="2 10" id="KW-0812">Transmembrane</keyword>
<sequence>MDTTRWMLVSAAVFIQMSTAQFMLEVLAPPKLGVRRTVLRCDATGAVFGADTAAFTFGPTATGCLQTVTPADACMPVEMVRSNISDCIVNFALVPRGGCGFSEKAYFAQTGSHGGFRALIVGNNEGEPLITMAGGKYKDDVNIPLIMIDYECREQLLKKFPVQDGYWVQVKLTAGYYDLFRYLIPFLVVIGFCFTVLVFSLCLYFKLYRVCRERRRQSRKRLSAKNLKKIPTRRYKTGEEPETCAICLDDFVQGEKLRILPCRHVYHCKCIDPWLTKNRKVCPMCKRRVGEKGSDSEDSDAGSRPNPLIDQNRYRELREEPSVENLHDPEQASSSTSHHHLESYDATPVPIGDTEQLVPSDDDSDIEVVQPRPSHHESGSSMHVSSSATSLKEKFKKFVMRVSGASPPSDLPTGLDNVVFDENAVNNLPPPSAVMALVNHTDETELHPAATHHSDEHQFADPFEPPRNPGHP</sequence>
<evidence type="ECO:0000256" key="4">
    <source>
        <dbReference type="ARBA" id="ARBA00022771"/>
    </source>
</evidence>
<dbReference type="FunFam" id="3.30.40.10:FF:000429">
    <property type="entry name" value="E3 ubiquitin-protein ligase RNF13"/>
    <property type="match status" value="1"/>
</dbReference>
<dbReference type="PANTHER" id="PTHR45931">
    <property type="entry name" value="SI:CH211-59O9.10"/>
    <property type="match status" value="1"/>
</dbReference>
<dbReference type="GO" id="GO:0061630">
    <property type="term" value="F:ubiquitin protein ligase activity"/>
    <property type="evidence" value="ECO:0007669"/>
    <property type="project" value="TreeGrafter"/>
</dbReference>
<feature type="signal peptide" evidence="11">
    <location>
        <begin position="1"/>
        <end position="20"/>
    </location>
</feature>